<dbReference type="PANTHER" id="PTHR35889:SF3">
    <property type="entry name" value="F-BOX DOMAIN-CONTAINING PROTEIN"/>
    <property type="match status" value="1"/>
</dbReference>
<evidence type="ECO:0000313" key="6">
    <source>
        <dbReference type="Proteomes" id="UP001163726"/>
    </source>
</evidence>
<feature type="domain" description="DUF1553" evidence="3">
    <location>
        <begin position="770"/>
        <end position="1030"/>
    </location>
</feature>
<evidence type="ECO:0000313" key="5">
    <source>
        <dbReference type="EMBL" id="WAJ71894.1"/>
    </source>
</evidence>
<evidence type="ECO:0000259" key="4">
    <source>
        <dbReference type="Pfam" id="PF07635"/>
    </source>
</evidence>
<feature type="domain" description="DUF1549" evidence="2">
    <location>
        <begin position="176"/>
        <end position="381"/>
    </location>
</feature>
<dbReference type="InterPro" id="IPR011444">
    <property type="entry name" value="DUF1549"/>
</dbReference>
<dbReference type="Pfam" id="PF07583">
    <property type="entry name" value="PSCyt2"/>
    <property type="match status" value="1"/>
</dbReference>
<dbReference type="EMBL" id="CP109966">
    <property type="protein sequence ID" value="WAJ71894.1"/>
    <property type="molecule type" value="Genomic_DNA"/>
</dbReference>
<dbReference type="Proteomes" id="UP001163726">
    <property type="component" value="Plasmid pCadTS8_1"/>
</dbReference>
<dbReference type="InterPro" id="IPR013320">
    <property type="entry name" value="ConA-like_dom_sf"/>
</dbReference>
<dbReference type="SUPFAM" id="SSF49899">
    <property type="entry name" value="Concanavalin A-like lectins/glucanases"/>
    <property type="match status" value="1"/>
</dbReference>
<sequence length="1085" mass="122060">MLLHTGKDKFALLILRLFQRFGYYSCLILFCLTGIGCSDSTNSSSQVELPKLVNFNWHIRPVLSDNCFGCHGGADNPAAGLQLDLFSTATAELVESPGKYAIVPGKPQESEIIRRMSSTDENLVMPPSDAHSTITDYEIALVSKWIEQGAEYKKHWAFEPLSTPAIVEEATPSATIDTLIQTTLANKGLTQQPEADKTSLIRRVSFDLTGLPPSLSDVDQFVADNSDKSYAQLVERLLSSPQYGERMAADWLELARYADSDGYLDDKHRQVHPWRDWVIEAFNTNMSYKDFATYQLAGDLLPNANKDQVLATAFNRLHKKNSEAGIDFEQYRMEYVADRTDTFGTAFLGMTVGCARCHDHKYDPISHIDYYSISAFFNSTNELGTAVYGPDQTPGPSLLLTTDEQDQQIVLLEQSIAKLENEVASLSENQQQQGSTHQIDQHKKADLTAYYSFDTAQVNREQDAKEEALSPNTIDTKQPAKLKEPIWVDGYKGKGFEYSDYNYAKLDPKVADFERTQAFSVEFWLKPAKSYDDNAIFVHAESLRLGFKGYSLHLVDGNKLKFIMAHSWPTNAIQLTTTNSVPVNEWSHIAFTYDGSSKANGLSLYVNGQRQSVSNDIDNLYRTIKFIPDIHTYGFDGFVLGQKHQISPIKGSTVDEIKIYQRQLAELEVLQSAKPKALQTLAHAQRQNLEQQHNLLTSNSYLALQAELYKLREEINKIKSTAPEIMVMGDLPEPRDTFRLDRGAFNQPKEQVFPNTPEAILGFDESLPKNRIGLAQWLFNEENPLTARVFVNRIWQMHFGRGLVATSNNFGSQGDLPTYPAVLDYLANYFRESGWDIKELHRVIVNTQTYKQSSKAPVEQIENDPQNIWLARGPGSRLTAEMIRDNALAISGLLVDKIGGPSVYPYQPDGLWDSLTDKHWRYKYPSAQESGEGLYRRSIYTFVKRSSPPPSMSIFDAGGREQCKVSRMTTSTPLQALTLLNDTQFVEAARVLAEKSLTQGQSINQQIEFIFRNATSREPSVAERTRLRQLYRQELARFEAEQQSAEALVAVGEHPVQEDLDTISTAALSIVASAVMNTDEAFSKR</sequence>
<evidence type="ECO:0000256" key="1">
    <source>
        <dbReference type="SAM" id="Coils"/>
    </source>
</evidence>
<reference evidence="5" key="1">
    <citation type="submission" date="2022-10" db="EMBL/GenBank/DDBJ databases">
        <title>Catenovulum adriacola sp. nov. isolated in the Harbour of Susak.</title>
        <authorList>
            <person name="Schoch T."/>
            <person name="Reich S.J."/>
            <person name="Stoeferle S."/>
            <person name="Flaiz M."/>
            <person name="Kazda M."/>
            <person name="Riedel C.U."/>
            <person name="Duerre P."/>
        </authorList>
    </citation>
    <scope>NUCLEOTIDE SEQUENCE</scope>
    <source>
        <strain evidence="5">TS8</strain>
        <plasmid evidence="5">pCadTS8_1</plasmid>
    </source>
</reference>
<keyword evidence="5" id="KW-0614">Plasmid</keyword>
<evidence type="ECO:0000259" key="3">
    <source>
        <dbReference type="Pfam" id="PF07587"/>
    </source>
</evidence>
<protein>
    <submittedName>
        <fullName evidence="5">DUF1553 domain-containing protein</fullName>
    </submittedName>
</protein>
<evidence type="ECO:0000259" key="2">
    <source>
        <dbReference type="Pfam" id="PF07583"/>
    </source>
</evidence>
<dbReference type="Gene3D" id="2.60.120.200">
    <property type="match status" value="1"/>
</dbReference>
<dbReference type="Pfam" id="PF07587">
    <property type="entry name" value="PSD1"/>
    <property type="match status" value="1"/>
</dbReference>
<dbReference type="Pfam" id="PF13385">
    <property type="entry name" value="Laminin_G_3"/>
    <property type="match status" value="1"/>
</dbReference>
<organism evidence="5 6">
    <name type="scientific">Catenovulum adriaticum</name>
    <dbReference type="NCBI Taxonomy" id="2984846"/>
    <lineage>
        <taxon>Bacteria</taxon>
        <taxon>Pseudomonadati</taxon>
        <taxon>Pseudomonadota</taxon>
        <taxon>Gammaproteobacteria</taxon>
        <taxon>Alteromonadales</taxon>
        <taxon>Alteromonadaceae</taxon>
        <taxon>Catenovulum</taxon>
    </lineage>
</organism>
<dbReference type="PANTHER" id="PTHR35889">
    <property type="entry name" value="CYCLOINULO-OLIGOSACCHARIDE FRUCTANOTRANSFERASE-RELATED"/>
    <property type="match status" value="1"/>
</dbReference>
<accession>A0ABY7AQT0</accession>
<proteinExistence type="predicted"/>
<dbReference type="Pfam" id="PF07635">
    <property type="entry name" value="PSCyt1"/>
    <property type="match status" value="1"/>
</dbReference>
<dbReference type="InterPro" id="IPR022655">
    <property type="entry name" value="DUF1553"/>
</dbReference>
<feature type="coiled-coil region" evidence="1">
    <location>
        <begin position="402"/>
        <end position="436"/>
    </location>
</feature>
<dbReference type="RefSeq" id="WP_268076615.1">
    <property type="nucleotide sequence ID" value="NZ_CP109966.1"/>
</dbReference>
<keyword evidence="6" id="KW-1185">Reference proteome</keyword>
<geneLocation type="plasmid" evidence="5 6">
    <name>pCadTS8_1</name>
</geneLocation>
<keyword evidence="1" id="KW-0175">Coiled coil</keyword>
<feature type="domain" description="Cytochrome C Planctomycete-type" evidence="4">
    <location>
        <begin position="67"/>
        <end position="129"/>
    </location>
</feature>
<name>A0ABY7AQT0_9ALTE</name>
<gene>
    <name evidence="5" type="ORF">OLW01_14290</name>
</gene>
<dbReference type="InterPro" id="IPR011429">
    <property type="entry name" value="Cyt_c_Planctomycete-type"/>
</dbReference>